<evidence type="ECO:0000313" key="4">
    <source>
        <dbReference type="EMBL" id="MBH5397211.1"/>
    </source>
</evidence>
<dbReference type="EMBL" id="JACCHP010000003">
    <property type="protein sequence ID" value="MBH5397211.1"/>
    <property type="molecule type" value="Genomic_DNA"/>
</dbReference>
<evidence type="ECO:0000259" key="3">
    <source>
        <dbReference type="Pfam" id="PF25954"/>
    </source>
</evidence>
<dbReference type="Gene3D" id="2.40.30.170">
    <property type="match status" value="1"/>
</dbReference>
<evidence type="ECO:0000256" key="1">
    <source>
        <dbReference type="SAM" id="Coils"/>
    </source>
</evidence>
<name>A0ABS0PJT4_9BRAD</name>
<dbReference type="Proteomes" id="UP000807370">
    <property type="component" value="Unassembled WGS sequence"/>
</dbReference>
<protein>
    <submittedName>
        <fullName evidence="4">HlyD family secretion protein</fullName>
    </submittedName>
</protein>
<dbReference type="Pfam" id="PF25917">
    <property type="entry name" value="BSH_RND"/>
    <property type="match status" value="1"/>
</dbReference>
<feature type="domain" description="Multidrug resistance protein MdtA-like barrel-sandwich hybrid" evidence="2">
    <location>
        <begin position="38"/>
        <end position="232"/>
    </location>
</feature>
<gene>
    <name evidence="4" type="ORF">HZZ13_05310</name>
</gene>
<dbReference type="Gene3D" id="2.40.50.100">
    <property type="match status" value="1"/>
</dbReference>
<organism evidence="4 5">
    <name type="scientific">Bradyrhizobium agreste</name>
    <dbReference type="NCBI Taxonomy" id="2751811"/>
    <lineage>
        <taxon>Bacteria</taxon>
        <taxon>Pseudomonadati</taxon>
        <taxon>Pseudomonadota</taxon>
        <taxon>Alphaproteobacteria</taxon>
        <taxon>Hyphomicrobiales</taxon>
        <taxon>Nitrobacteraceae</taxon>
        <taxon>Bradyrhizobium</taxon>
    </lineage>
</organism>
<proteinExistence type="predicted"/>
<dbReference type="InterPro" id="IPR058792">
    <property type="entry name" value="Beta-barrel_RND_2"/>
</dbReference>
<dbReference type="PANTHER" id="PTHR30386">
    <property type="entry name" value="MEMBRANE FUSION SUBUNIT OF EMRAB-TOLC MULTIDRUG EFFLUX PUMP"/>
    <property type="match status" value="1"/>
</dbReference>
<evidence type="ECO:0000259" key="2">
    <source>
        <dbReference type="Pfam" id="PF25917"/>
    </source>
</evidence>
<dbReference type="Gene3D" id="1.10.287.470">
    <property type="entry name" value="Helix hairpin bin"/>
    <property type="match status" value="1"/>
</dbReference>
<dbReference type="PANTHER" id="PTHR30386:SF24">
    <property type="entry name" value="MULTIDRUG RESISTANCE EFFLUX PUMP"/>
    <property type="match status" value="1"/>
</dbReference>
<dbReference type="InterPro" id="IPR050739">
    <property type="entry name" value="MFP"/>
</dbReference>
<accession>A0ABS0PJT4</accession>
<dbReference type="Pfam" id="PF25954">
    <property type="entry name" value="Beta-barrel_RND_2"/>
    <property type="match status" value="1"/>
</dbReference>
<keyword evidence="5" id="KW-1185">Reference proteome</keyword>
<dbReference type="SUPFAM" id="SSF111369">
    <property type="entry name" value="HlyD-like secretion proteins"/>
    <property type="match status" value="1"/>
</dbReference>
<feature type="coiled-coil region" evidence="1">
    <location>
        <begin position="103"/>
        <end position="155"/>
    </location>
</feature>
<keyword evidence="1" id="KW-0175">Coiled coil</keyword>
<evidence type="ECO:0000313" key="5">
    <source>
        <dbReference type="Proteomes" id="UP000807370"/>
    </source>
</evidence>
<sequence length="347" mass="37108">MAIVAIAWTVAAYWPRWTGAYRYQSTDDAYVAGDVTPLAAKVSGYVKSVAVDDYQHVRRGDLVVEIDPSDFQAQLDLAEANVAAANAAQAQIASRRAIQLTLIRQAEANIRASQAELARASAEARRQTSLLQTQIAGTEQRVEQANAEALKAEAAVLLNRAQLDQQTALLSQLDVEEKQLMAQTAAAHAQADLARNNLGYTRILSPSDGMVAARQVRPGQFIGVGNQVITVVPLPNVWVIANLKETQMARVRAGNTARVTVDAFPSLVMKGRVESWSPATGSTFALLPPDNATGNFTKVVQRVPVKITLAPDPALGSLIRPGMSVIATIDTASDAEPDASHEGGRPR</sequence>
<dbReference type="InterPro" id="IPR058625">
    <property type="entry name" value="MdtA-like_BSH"/>
</dbReference>
<comment type="caution">
    <text evidence="4">The sequence shown here is derived from an EMBL/GenBank/DDBJ whole genome shotgun (WGS) entry which is preliminary data.</text>
</comment>
<feature type="domain" description="CusB-like beta-barrel" evidence="3">
    <location>
        <begin position="236"/>
        <end position="279"/>
    </location>
</feature>
<reference evidence="4 5" key="1">
    <citation type="submission" date="2020-07" db="EMBL/GenBank/DDBJ databases">
        <title>Bradyrhizobium diversity isolated from nodules of indigenous legumes of Western Australia.</title>
        <authorList>
            <person name="Klepa M.S."/>
        </authorList>
    </citation>
    <scope>NUCLEOTIDE SEQUENCE [LARGE SCALE GENOMIC DNA]</scope>
    <source>
        <strain evidence="4 5">CNPSo 4010</strain>
    </source>
</reference>